<organism evidence="11 12">
    <name type="scientific">Nesterenkonia sphaerica</name>
    <dbReference type="NCBI Taxonomy" id="1804988"/>
    <lineage>
        <taxon>Bacteria</taxon>
        <taxon>Bacillati</taxon>
        <taxon>Actinomycetota</taxon>
        <taxon>Actinomycetes</taxon>
        <taxon>Micrococcales</taxon>
        <taxon>Micrococcaceae</taxon>
        <taxon>Nesterenkonia</taxon>
    </lineage>
</organism>
<dbReference type="GO" id="GO:0004832">
    <property type="term" value="F:valine-tRNA ligase activity"/>
    <property type="evidence" value="ECO:0007669"/>
    <property type="project" value="UniProtKB-UniRule"/>
</dbReference>
<keyword evidence="2 8" id="KW-0436">Ligase</keyword>
<evidence type="ECO:0000256" key="1">
    <source>
        <dbReference type="ARBA" id="ARBA00022490"/>
    </source>
</evidence>
<dbReference type="SUPFAM" id="SSF50677">
    <property type="entry name" value="ValRS/IleRS/LeuRS editing domain"/>
    <property type="match status" value="1"/>
</dbReference>
<keyword evidence="6 8" id="KW-0030">Aminoacyl-tRNA synthetase</keyword>
<dbReference type="PANTHER" id="PTHR11946">
    <property type="entry name" value="VALYL-TRNA SYNTHETASES"/>
    <property type="match status" value="1"/>
</dbReference>
<dbReference type="RefSeq" id="WP_138169734.1">
    <property type="nucleotide sequence ID" value="NZ_VAWA01000004.1"/>
</dbReference>
<comment type="catalytic activity">
    <reaction evidence="7 8">
        <text>tRNA(Val) + L-valine + ATP = L-valyl-tRNA(Val) + AMP + diphosphate</text>
        <dbReference type="Rhea" id="RHEA:10704"/>
        <dbReference type="Rhea" id="RHEA-COMP:9672"/>
        <dbReference type="Rhea" id="RHEA-COMP:9708"/>
        <dbReference type="ChEBI" id="CHEBI:30616"/>
        <dbReference type="ChEBI" id="CHEBI:33019"/>
        <dbReference type="ChEBI" id="CHEBI:57762"/>
        <dbReference type="ChEBI" id="CHEBI:78442"/>
        <dbReference type="ChEBI" id="CHEBI:78537"/>
        <dbReference type="ChEBI" id="CHEBI:456215"/>
        <dbReference type="EC" id="6.1.1.9"/>
    </reaction>
</comment>
<dbReference type="InterPro" id="IPR013155">
    <property type="entry name" value="M/V/L/I-tRNA-synth_anticd-bd"/>
</dbReference>
<dbReference type="PANTHER" id="PTHR11946:SF93">
    <property type="entry name" value="VALINE--TRNA LIGASE, CHLOROPLASTIC_MITOCHONDRIAL 2"/>
    <property type="match status" value="1"/>
</dbReference>
<dbReference type="EC" id="6.1.1.9" evidence="8"/>
<feature type="binding site" evidence="8">
    <location>
        <position position="597"/>
    </location>
    <ligand>
        <name>ATP</name>
        <dbReference type="ChEBI" id="CHEBI:30616"/>
    </ligand>
</feature>
<protein>
    <recommendedName>
        <fullName evidence="8">Valine--tRNA ligase</fullName>
        <ecNumber evidence="8">6.1.1.9</ecNumber>
    </recommendedName>
    <alternativeName>
        <fullName evidence="8">Valyl-tRNA synthetase</fullName>
        <shortName evidence="8">ValRS</shortName>
    </alternativeName>
</protein>
<dbReference type="CDD" id="cd07962">
    <property type="entry name" value="Anticodon_Ia_Val"/>
    <property type="match status" value="1"/>
</dbReference>
<feature type="domain" description="Aminoacyl-tRNA synthetase class Ia" evidence="9">
    <location>
        <begin position="134"/>
        <end position="630"/>
    </location>
</feature>
<feature type="short sequence motif" description="'KMSKS' region" evidence="8">
    <location>
        <begin position="594"/>
        <end position="598"/>
    </location>
</feature>
<dbReference type="SUPFAM" id="SSF47323">
    <property type="entry name" value="Anticodon-binding domain of a subclass of class I aminoacyl-tRNA synthetases"/>
    <property type="match status" value="1"/>
</dbReference>
<dbReference type="GO" id="GO:0002161">
    <property type="term" value="F:aminoacyl-tRNA deacylase activity"/>
    <property type="evidence" value="ECO:0007669"/>
    <property type="project" value="InterPro"/>
</dbReference>
<dbReference type="InterPro" id="IPR033705">
    <property type="entry name" value="Anticodon_Ia_Val"/>
</dbReference>
<dbReference type="InterPro" id="IPR002300">
    <property type="entry name" value="aa-tRNA-synth_Ia"/>
</dbReference>
<dbReference type="InterPro" id="IPR002303">
    <property type="entry name" value="Valyl-tRNA_ligase"/>
</dbReference>
<dbReference type="PRINTS" id="PR00986">
    <property type="entry name" value="TRNASYNTHVAL"/>
</dbReference>
<dbReference type="NCBIfam" id="NF009687">
    <property type="entry name" value="PRK13208.1"/>
    <property type="match status" value="1"/>
</dbReference>
<keyword evidence="3 8" id="KW-0547">Nucleotide-binding</keyword>
<comment type="domain">
    <text evidence="8">ValRS has two distinct active sites: one for aminoacylation and one for editing. The misactivated threonine is translocated from the active site to the editing site.</text>
</comment>
<keyword evidence="4 8" id="KW-0067">ATP-binding</keyword>
<comment type="subunit">
    <text evidence="8">Monomer.</text>
</comment>
<dbReference type="InterPro" id="IPR014729">
    <property type="entry name" value="Rossmann-like_a/b/a_fold"/>
</dbReference>
<dbReference type="SUPFAM" id="SSF52374">
    <property type="entry name" value="Nucleotidylyl transferase"/>
    <property type="match status" value="1"/>
</dbReference>
<gene>
    <name evidence="8 11" type="primary">valS</name>
    <name evidence="11" type="ORF">FEF27_04945</name>
</gene>
<evidence type="ECO:0000259" key="9">
    <source>
        <dbReference type="Pfam" id="PF00133"/>
    </source>
</evidence>
<keyword evidence="1 8" id="KW-0963">Cytoplasm</keyword>
<reference evidence="11 12" key="1">
    <citation type="submission" date="2019-05" db="EMBL/GenBank/DDBJ databases">
        <title>Nesterenkonia sp. GY239, isolated from the Southern Atlantic Ocean.</title>
        <authorList>
            <person name="Zhang G."/>
        </authorList>
    </citation>
    <scope>NUCLEOTIDE SEQUENCE [LARGE SCALE GENOMIC DNA]</scope>
    <source>
        <strain evidence="11 12">GY239</strain>
    </source>
</reference>
<proteinExistence type="inferred from homology"/>
<dbReference type="InterPro" id="IPR009080">
    <property type="entry name" value="tRNAsynth_Ia_anticodon-bd"/>
</dbReference>
<dbReference type="EMBL" id="VAWA01000004">
    <property type="protein sequence ID" value="TLP77504.1"/>
    <property type="molecule type" value="Genomic_DNA"/>
</dbReference>
<sequence length="877" mass="98430">MAENIKGTDTPAYKTPEVPEKPALEGLETKLSAAWSQEEIFHFDDRAPRDEVYSIDTPPPTASGSLHVGHMFSYTHTDVVARYKRMRGKKVFYPLGWDDNGLPTERRVQNYYGVRCDPSQPYDPNYTPPEKPAKNQRDWDMISRRNFIELCETLTVEDEKVFEDLFTTLGLSVDWRQTYRTIDDDSRTASQRAFIRDVHSGNAYTAEAPTLWDVTFRTAVAQAELEAKERPSAYYRYPFTDDAGNEVTIATTRPELLPSCVALVAHPDDERYQGLFGSTVTSPLFDVEVPVRAHPLADPEKGSGIAMICTFGDMTDVTWWRELNLPTRAVIGRDGRLSAETPEWITTTRGRENYQQLAGKTVHSAKEAAIELLQSGGLLRAEPEKITHAVHFYEKGDKPLEVVTSRQWYIRNGGRDAQRREQLIERGRKITWNPGFMRSRYENWVEGLNGDWLISRQRFFGVPIPVWYPLSSAGEPDYDHPILPEEHQLPVDPAAEPAPGYTESQRGEPGGFMGEPDVFDTWATSSLTPQIAGKWERDPDLFERVFPFDLRPQGHDIIRTWLFSSVVRANTLHQTVPWTNTAISGWILDPDRKKMSKSKGNVVVPNEPLEQFGADAVRYWAASARLGADTAYEISQMKIGRRLAIKLLNASKFAFGMGVTEEHIVGPGTDSSVITEPLDQALLAKLRTVVQQATEHFDDYDYARALSLTESFFWSFTDDYVELVKDRAYGAQGEQAQASVRATLATALDKLLRLFAPVLPFATDEVWRWWRRGSVHAVSWPQPAELDAVAGSPAVLDAVAAGLTSLRRAKAEANVKQRTEILSARITGSQQEMESVRSALRDLQAATKSQVLQLESADDAAPEIVVSELQLAEAGTA</sequence>
<evidence type="ECO:0000313" key="12">
    <source>
        <dbReference type="Proteomes" id="UP000306544"/>
    </source>
</evidence>
<dbReference type="Gene3D" id="3.40.50.620">
    <property type="entry name" value="HUPs"/>
    <property type="match status" value="2"/>
</dbReference>
<evidence type="ECO:0000256" key="4">
    <source>
        <dbReference type="ARBA" id="ARBA00022840"/>
    </source>
</evidence>
<evidence type="ECO:0000256" key="7">
    <source>
        <dbReference type="ARBA" id="ARBA00047552"/>
    </source>
</evidence>
<feature type="domain" description="Methionyl/Valyl/Leucyl/Isoleucyl-tRNA synthetase anticodon-binding" evidence="10">
    <location>
        <begin position="679"/>
        <end position="822"/>
    </location>
</feature>
<comment type="similarity">
    <text evidence="8">Belongs to the class-I aminoacyl-tRNA synthetase family. ValS type 2 subfamily.</text>
</comment>
<dbReference type="NCBIfam" id="NF000540">
    <property type="entry name" value="alt_ValS"/>
    <property type="match status" value="1"/>
</dbReference>
<dbReference type="AlphaFoldDB" id="A0A5R9AH60"/>
<dbReference type="Pfam" id="PF00133">
    <property type="entry name" value="tRNA-synt_1"/>
    <property type="match status" value="2"/>
</dbReference>
<dbReference type="InterPro" id="IPR022874">
    <property type="entry name" value="Valine-tRNA_ligase_type_2"/>
</dbReference>
<feature type="domain" description="Aminoacyl-tRNA synthetase class Ia" evidence="9">
    <location>
        <begin position="33"/>
        <end position="114"/>
    </location>
</feature>
<evidence type="ECO:0000259" key="10">
    <source>
        <dbReference type="Pfam" id="PF08264"/>
    </source>
</evidence>
<evidence type="ECO:0000256" key="6">
    <source>
        <dbReference type="ARBA" id="ARBA00023146"/>
    </source>
</evidence>
<dbReference type="Gene3D" id="1.10.730.10">
    <property type="entry name" value="Isoleucyl-tRNA Synthetase, Domain 1"/>
    <property type="match status" value="1"/>
</dbReference>
<dbReference type="HAMAP" id="MF_02005">
    <property type="entry name" value="Val_tRNA_synth_type2"/>
    <property type="match status" value="1"/>
</dbReference>
<evidence type="ECO:0000256" key="5">
    <source>
        <dbReference type="ARBA" id="ARBA00022917"/>
    </source>
</evidence>
<dbReference type="Proteomes" id="UP000306544">
    <property type="component" value="Unassembled WGS sequence"/>
</dbReference>
<evidence type="ECO:0000256" key="2">
    <source>
        <dbReference type="ARBA" id="ARBA00022598"/>
    </source>
</evidence>
<comment type="function">
    <text evidence="8">Catalyzes the attachment of valine to tRNA(Val). As ValRS can inadvertently accommodate and process structurally similar amino acids such as threonine, to avoid such errors, it has a 'posttransfer' editing activity that hydrolyzes mischarged Thr-tRNA(Val) in a tRNA-dependent manner.</text>
</comment>
<keyword evidence="5 8" id="KW-0648">Protein biosynthesis</keyword>
<comment type="subcellular location">
    <subcellularLocation>
        <location evidence="8">Cytoplasm</location>
    </subcellularLocation>
</comment>
<dbReference type="Pfam" id="PF08264">
    <property type="entry name" value="Anticodon_1"/>
    <property type="match status" value="1"/>
</dbReference>
<dbReference type="GO" id="GO:0005829">
    <property type="term" value="C:cytosol"/>
    <property type="evidence" value="ECO:0007669"/>
    <property type="project" value="TreeGrafter"/>
</dbReference>
<evidence type="ECO:0000256" key="3">
    <source>
        <dbReference type="ARBA" id="ARBA00022741"/>
    </source>
</evidence>
<comment type="caution">
    <text evidence="11">The sequence shown here is derived from an EMBL/GenBank/DDBJ whole genome shotgun (WGS) entry which is preliminary data.</text>
</comment>
<evidence type="ECO:0000313" key="11">
    <source>
        <dbReference type="EMBL" id="TLP77504.1"/>
    </source>
</evidence>
<dbReference type="OrthoDB" id="9810365at2"/>
<name>A0A5R9AH60_9MICC</name>
<keyword evidence="12" id="KW-1185">Reference proteome</keyword>
<accession>A0A5R9AH60</accession>
<dbReference type="GO" id="GO:0005524">
    <property type="term" value="F:ATP binding"/>
    <property type="evidence" value="ECO:0007669"/>
    <property type="project" value="UniProtKB-UniRule"/>
</dbReference>
<dbReference type="InterPro" id="IPR048044">
    <property type="entry name" value="Valyl-tRNA_ligase_actino"/>
</dbReference>
<dbReference type="GO" id="GO:0006438">
    <property type="term" value="P:valyl-tRNA aminoacylation"/>
    <property type="evidence" value="ECO:0007669"/>
    <property type="project" value="UniProtKB-UniRule"/>
</dbReference>
<dbReference type="PROSITE" id="PS00178">
    <property type="entry name" value="AA_TRNA_LIGASE_I"/>
    <property type="match status" value="1"/>
</dbReference>
<evidence type="ECO:0000256" key="8">
    <source>
        <dbReference type="HAMAP-Rule" id="MF_02005"/>
    </source>
</evidence>
<feature type="short sequence motif" description="'HIGH' region" evidence="8">
    <location>
        <begin position="60"/>
        <end position="70"/>
    </location>
</feature>
<dbReference type="InterPro" id="IPR009008">
    <property type="entry name" value="Val/Leu/Ile-tRNA-synth_edit"/>
</dbReference>
<dbReference type="InterPro" id="IPR001412">
    <property type="entry name" value="aa-tRNA-synth_I_CS"/>
</dbReference>